<evidence type="ECO:0000313" key="2">
    <source>
        <dbReference type="Proteomes" id="UP000290289"/>
    </source>
</evidence>
<accession>A0A498HJQ8</accession>
<reference evidence="1 2" key="1">
    <citation type="submission" date="2018-10" db="EMBL/GenBank/DDBJ databases">
        <title>A high-quality apple genome assembly.</title>
        <authorList>
            <person name="Hu J."/>
        </authorList>
    </citation>
    <scope>NUCLEOTIDE SEQUENCE [LARGE SCALE GENOMIC DNA]</scope>
    <source>
        <strain evidence="2">cv. HFTH1</strain>
        <tissue evidence="1">Young leaf</tissue>
    </source>
</reference>
<proteinExistence type="predicted"/>
<dbReference type="AlphaFoldDB" id="A0A498HJQ8"/>
<dbReference type="Proteomes" id="UP000290289">
    <property type="component" value="Chromosome 17"/>
</dbReference>
<dbReference type="EMBL" id="RDQH01000343">
    <property type="protein sequence ID" value="RXH69627.1"/>
    <property type="molecule type" value="Genomic_DNA"/>
</dbReference>
<evidence type="ECO:0000313" key="1">
    <source>
        <dbReference type="EMBL" id="RXH69627.1"/>
    </source>
</evidence>
<comment type="caution">
    <text evidence="1">The sequence shown here is derived from an EMBL/GenBank/DDBJ whole genome shotgun (WGS) entry which is preliminary data.</text>
</comment>
<organism evidence="1 2">
    <name type="scientific">Malus domestica</name>
    <name type="common">Apple</name>
    <name type="synonym">Pyrus malus</name>
    <dbReference type="NCBI Taxonomy" id="3750"/>
    <lineage>
        <taxon>Eukaryota</taxon>
        <taxon>Viridiplantae</taxon>
        <taxon>Streptophyta</taxon>
        <taxon>Embryophyta</taxon>
        <taxon>Tracheophyta</taxon>
        <taxon>Spermatophyta</taxon>
        <taxon>Magnoliopsida</taxon>
        <taxon>eudicotyledons</taxon>
        <taxon>Gunneridae</taxon>
        <taxon>Pentapetalae</taxon>
        <taxon>rosids</taxon>
        <taxon>fabids</taxon>
        <taxon>Rosales</taxon>
        <taxon>Rosaceae</taxon>
        <taxon>Amygdaloideae</taxon>
        <taxon>Maleae</taxon>
        <taxon>Malus</taxon>
    </lineage>
</organism>
<sequence>MTHSEICYNQRSIFPSLETPQARSNSGIQSLHSLHITIEKANNVFQHCLACRELCLTAILSILHLSITQLSPVAAHGYKFLV</sequence>
<gene>
    <name evidence="1" type="ORF">DVH24_037411</name>
</gene>
<name>A0A498HJQ8_MALDO</name>
<protein>
    <submittedName>
        <fullName evidence="1">Uncharacterized protein</fullName>
    </submittedName>
</protein>
<keyword evidence="2" id="KW-1185">Reference proteome</keyword>